<sequence>MAVRTTSEQTIAKVQKISKRQRYHLGVPLMVSLSLVLCPIAHLKSSFSAANPQRLGFPQVPFSTPQSRLAAITAPPRPFSTYTSPFSQAPSVSSSNTNQTVQRRSLTDFTPQQFGASDSDFQAYQRHISEQHTQTVSVPSSTAIDTQPSGHTRGPVPAHYPSSSDLRTSAAPTFTATTVDSTTVARSRSNPSQNSSAGSKSRRGGRKSRLSDQDRLAKAQERAIKKKALNAKRPTRATFSNNIQFLDVVERTLVRLRAHCATSAPFPTVDNQRHIIENTLRTCAEELGFHESFVIDKETRQYLEKAETKTRSGVREVLQDRIARYYGLRSPALTADDKAYNRERADYLLTDLRFHFAGSSRANS</sequence>
<protein>
    <submittedName>
        <fullName evidence="1">Uncharacterized protein</fullName>
    </submittedName>
</protein>
<gene>
    <name evidence="1" type="ORF">BV25DRAFT_1919899</name>
</gene>
<evidence type="ECO:0000313" key="1">
    <source>
        <dbReference type="EMBL" id="KAI0057710.1"/>
    </source>
</evidence>
<dbReference type="Proteomes" id="UP000814140">
    <property type="component" value="Unassembled WGS sequence"/>
</dbReference>
<evidence type="ECO:0000313" key="2">
    <source>
        <dbReference type="Proteomes" id="UP000814140"/>
    </source>
</evidence>
<comment type="caution">
    <text evidence="1">The sequence shown here is derived from an EMBL/GenBank/DDBJ whole genome shotgun (WGS) entry which is preliminary data.</text>
</comment>
<accession>A0ACB8SMS1</accession>
<reference evidence="1" key="2">
    <citation type="journal article" date="2022" name="New Phytol.">
        <title>Evolutionary transition to the ectomycorrhizal habit in the genomes of a hyperdiverse lineage of mushroom-forming fungi.</title>
        <authorList>
            <person name="Looney B."/>
            <person name="Miyauchi S."/>
            <person name="Morin E."/>
            <person name="Drula E."/>
            <person name="Courty P.E."/>
            <person name="Kohler A."/>
            <person name="Kuo A."/>
            <person name="LaButti K."/>
            <person name="Pangilinan J."/>
            <person name="Lipzen A."/>
            <person name="Riley R."/>
            <person name="Andreopoulos W."/>
            <person name="He G."/>
            <person name="Johnson J."/>
            <person name="Nolan M."/>
            <person name="Tritt A."/>
            <person name="Barry K.W."/>
            <person name="Grigoriev I.V."/>
            <person name="Nagy L.G."/>
            <person name="Hibbett D."/>
            <person name="Henrissat B."/>
            <person name="Matheny P.B."/>
            <person name="Labbe J."/>
            <person name="Martin F.M."/>
        </authorList>
    </citation>
    <scope>NUCLEOTIDE SEQUENCE</scope>
    <source>
        <strain evidence="1">HHB10654</strain>
    </source>
</reference>
<organism evidence="1 2">
    <name type="scientific">Artomyces pyxidatus</name>
    <dbReference type="NCBI Taxonomy" id="48021"/>
    <lineage>
        <taxon>Eukaryota</taxon>
        <taxon>Fungi</taxon>
        <taxon>Dikarya</taxon>
        <taxon>Basidiomycota</taxon>
        <taxon>Agaricomycotina</taxon>
        <taxon>Agaricomycetes</taxon>
        <taxon>Russulales</taxon>
        <taxon>Auriscalpiaceae</taxon>
        <taxon>Artomyces</taxon>
    </lineage>
</organism>
<reference evidence="1" key="1">
    <citation type="submission" date="2021-03" db="EMBL/GenBank/DDBJ databases">
        <authorList>
            <consortium name="DOE Joint Genome Institute"/>
            <person name="Ahrendt S."/>
            <person name="Looney B.P."/>
            <person name="Miyauchi S."/>
            <person name="Morin E."/>
            <person name="Drula E."/>
            <person name="Courty P.E."/>
            <person name="Chicoki N."/>
            <person name="Fauchery L."/>
            <person name="Kohler A."/>
            <person name="Kuo A."/>
            <person name="Labutti K."/>
            <person name="Pangilinan J."/>
            <person name="Lipzen A."/>
            <person name="Riley R."/>
            <person name="Andreopoulos W."/>
            <person name="He G."/>
            <person name="Johnson J."/>
            <person name="Barry K.W."/>
            <person name="Grigoriev I.V."/>
            <person name="Nagy L."/>
            <person name="Hibbett D."/>
            <person name="Henrissat B."/>
            <person name="Matheny P.B."/>
            <person name="Labbe J."/>
            <person name="Martin F."/>
        </authorList>
    </citation>
    <scope>NUCLEOTIDE SEQUENCE</scope>
    <source>
        <strain evidence="1">HHB10654</strain>
    </source>
</reference>
<proteinExistence type="predicted"/>
<dbReference type="EMBL" id="MU277243">
    <property type="protein sequence ID" value="KAI0057710.1"/>
    <property type="molecule type" value="Genomic_DNA"/>
</dbReference>
<keyword evidence="2" id="KW-1185">Reference proteome</keyword>
<name>A0ACB8SMS1_9AGAM</name>